<comment type="caution">
    <text evidence="2">The sequence shown here is derived from an EMBL/GenBank/DDBJ whole genome shotgun (WGS) entry which is preliminary data.</text>
</comment>
<evidence type="ECO:0000313" key="2">
    <source>
        <dbReference type="EMBL" id="RDU37217.1"/>
    </source>
</evidence>
<dbReference type="EMBL" id="QNQT01000003">
    <property type="protein sequence ID" value="RDU37217.1"/>
    <property type="molecule type" value="Genomic_DNA"/>
</dbReference>
<proteinExistence type="predicted"/>
<protein>
    <submittedName>
        <fullName evidence="2">DUF805 domain-containing protein</fullName>
    </submittedName>
</protein>
<dbReference type="Pfam" id="PF05656">
    <property type="entry name" value="DUF805"/>
    <property type="match status" value="1"/>
</dbReference>
<keyword evidence="1" id="KW-0472">Membrane</keyword>
<reference evidence="2 3" key="1">
    <citation type="submission" date="2018-07" db="EMBL/GenBank/DDBJ databases">
        <title>Bacillus sp. YLB-04 draft genome sequence.</title>
        <authorList>
            <person name="Yu L."/>
            <person name="Tang X."/>
        </authorList>
    </citation>
    <scope>NUCLEOTIDE SEQUENCE [LARGE SCALE GENOMIC DNA]</scope>
    <source>
        <strain evidence="2 3">YLB-04</strain>
    </source>
</reference>
<gene>
    <name evidence="2" type="ORF">DRW41_11090</name>
</gene>
<dbReference type="InterPro" id="IPR008523">
    <property type="entry name" value="DUF805"/>
</dbReference>
<dbReference type="PANTHER" id="PTHR34980:SF2">
    <property type="entry name" value="INNER MEMBRANE PROTEIN YHAH-RELATED"/>
    <property type="match status" value="1"/>
</dbReference>
<keyword evidence="1" id="KW-0812">Transmembrane</keyword>
<keyword evidence="3" id="KW-1185">Reference proteome</keyword>
<organism evidence="2 3">
    <name type="scientific">Neobacillus piezotolerans</name>
    <dbReference type="NCBI Taxonomy" id="2259171"/>
    <lineage>
        <taxon>Bacteria</taxon>
        <taxon>Bacillati</taxon>
        <taxon>Bacillota</taxon>
        <taxon>Bacilli</taxon>
        <taxon>Bacillales</taxon>
        <taxon>Bacillaceae</taxon>
        <taxon>Neobacillus</taxon>
    </lineage>
</organism>
<dbReference type="PANTHER" id="PTHR34980">
    <property type="entry name" value="INNER MEMBRANE PROTEIN-RELATED-RELATED"/>
    <property type="match status" value="1"/>
</dbReference>
<dbReference type="GO" id="GO:0005886">
    <property type="term" value="C:plasma membrane"/>
    <property type="evidence" value="ECO:0007669"/>
    <property type="project" value="TreeGrafter"/>
</dbReference>
<feature type="transmembrane region" description="Helical" evidence="1">
    <location>
        <begin position="23"/>
        <end position="40"/>
    </location>
</feature>
<accession>A0A3D8GSA4</accession>
<dbReference type="AlphaFoldDB" id="A0A3D8GSA4"/>
<keyword evidence="1" id="KW-1133">Transmembrane helix</keyword>
<name>A0A3D8GSA4_9BACI</name>
<dbReference type="Proteomes" id="UP000257144">
    <property type="component" value="Unassembled WGS sequence"/>
</dbReference>
<feature type="transmembrane region" description="Helical" evidence="1">
    <location>
        <begin position="78"/>
        <end position="98"/>
    </location>
</feature>
<feature type="transmembrane region" description="Helical" evidence="1">
    <location>
        <begin position="46"/>
        <end position="66"/>
    </location>
</feature>
<evidence type="ECO:0000313" key="3">
    <source>
        <dbReference type="Proteomes" id="UP000257144"/>
    </source>
</evidence>
<dbReference type="RefSeq" id="WP_115452044.1">
    <property type="nucleotide sequence ID" value="NZ_QNQT01000003.1"/>
</dbReference>
<sequence>MEWFLKVLKDYAVFKGRARRKEYWMFTLISTIIVIVLSVIEELLGLGGILSGLFSLAIIIPSLAVTARRLHDTGRSGWMMLLALIPLIGGIILLVFAAQDSKPGTNQYGPNPKEFA</sequence>
<evidence type="ECO:0000256" key="1">
    <source>
        <dbReference type="SAM" id="Phobius"/>
    </source>
</evidence>